<dbReference type="EMBL" id="CP098747">
    <property type="protein sequence ID" value="USG59796.1"/>
    <property type="molecule type" value="Genomic_DNA"/>
</dbReference>
<protein>
    <submittedName>
        <fullName evidence="1">Phosphotransferase family protein</fullName>
    </submittedName>
</protein>
<dbReference type="InterPro" id="IPR011009">
    <property type="entry name" value="Kinase-like_dom_sf"/>
</dbReference>
<reference evidence="1" key="1">
    <citation type="submission" date="2022-06" db="EMBL/GenBank/DDBJ databases">
        <title>Sneathiella actinostolidae sp. nov., isolated from a sea anemonein the Western Pacific Ocean.</title>
        <authorList>
            <person name="Wei M.J."/>
        </authorList>
    </citation>
    <scope>NUCLEOTIDE SEQUENCE</scope>
    <source>
        <strain evidence="1">PHK-P5</strain>
    </source>
</reference>
<gene>
    <name evidence="1" type="ORF">NBZ79_11465</name>
</gene>
<dbReference type="CDD" id="cd05151">
    <property type="entry name" value="ChoK-like"/>
    <property type="match status" value="1"/>
</dbReference>
<keyword evidence="2" id="KW-1185">Reference proteome</keyword>
<dbReference type="Gene3D" id="3.30.200.20">
    <property type="entry name" value="Phosphorylase Kinase, domain 1"/>
    <property type="match status" value="1"/>
</dbReference>
<organism evidence="1 2">
    <name type="scientific">Sneathiella marina</name>
    <dbReference type="NCBI Taxonomy" id="2950108"/>
    <lineage>
        <taxon>Bacteria</taxon>
        <taxon>Pseudomonadati</taxon>
        <taxon>Pseudomonadota</taxon>
        <taxon>Alphaproteobacteria</taxon>
        <taxon>Sneathiellales</taxon>
        <taxon>Sneathiellaceae</taxon>
        <taxon>Sneathiella</taxon>
    </lineage>
</organism>
<sequence>MTNENFLVSDGDKRFVVRLGDDIAVHHVSRSNEFSASEAAHAAGISPAVRYHEPGVLVLDYIESKTLTAEDIRSPVMLEQIVPLIKACHQRVPQYFKGPAKIFWVFHVLRDYARSLEAAESPFVGNLPEYLRIASELEKISGPYDIVFGHNDLLPANFLDDGDRLWLIDWDYAGFNTPLFDLGGMASNSQLSEEQQRFVLEAYFDTQVTEGLWKRYEAVKVASLLREVMWSMVSESYSTLDFDYRDYTQASLMAFETAYQEFARMFK</sequence>
<dbReference type="SUPFAM" id="SSF56112">
    <property type="entry name" value="Protein kinase-like (PK-like)"/>
    <property type="match status" value="1"/>
</dbReference>
<dbReference type="Gene3D" id="3.90.1200.10">
    <property type="match status" value="1"/>
</dbReference>
<dbReference type="Pfam" id="PF01633">
    <property type="entry name" value="Choline_kinase"/>
    <property type="match status" value="1"/>
</dbReference>
<evidence type="ECO:0000313" key="2">
    <source>
        <dbReference type="Proteomes" id="UP001056291"/>
    </source>
</evidence>
<accession>A0ABY4VXZ0</accession>
<dbReference type="Proteomes" id="UP001056291">
    <property type="component" value="Chromosome"/>
</dbReference>
<name>A0ABY4VXZ0_9PROT</name>
<dbReference type="PANTHER" id="PTHR22603">
    <property type="entry name" value="CHOLINE/ETHANOALAMINE KINASE"/>
    <property type="match status" value="1"/>
</dbReference>
<dbReference type="PANTHER" id="PTHR22603:SF66">
    <property type="entry name" value="ETHANOLAMINE KINASE"/>
    <property type="match status" value="1"/>
</dbReference>
<proteinExistence type="predicted"/>
<evidence type="ECO:0000313" key="1">
    <source>
        <dbReference type="EMBL" id="USG59796.1"/>
    </source>
</evidence>